<dbReference type="Proteomes" id="UP000016927">
    <property type="component" value="Unassembled WGS sequence"/>
</dbReference>
<keyword evidence="2" id="KW-1185">Reference proteome</keyword>
<protein>
    <submittedName>
        <fullName evidence="1">Uncharacterized protein</fullName>
    </submittedName>
</protein>
<accession>R0MEM4</accession>
<proteinExistence type="predicted"/>
<dbReference type="EMBL" id="KB910298">
    <property type="protein sequence ID" value="EOB11228.1"/>
    <property type="molecule type" value="Genomic_DNA"/>
</dbReference>
<dbReference type="AlphaFoldDB" id="R0MEM4"/>
<dbReference type="HOGENOM" id="CLU_154748_0_0_1"/>
<evidence type="ECO:0000313" key="2">
    <source>
        <dbReference type="Proteomes" id="UP000016927"/>
    </source>
</evidence>
<name>R0MEM4_NOSB1</name>
<gene>
    <name evidence="1" type="ORF">NBO_1391g0002</name>
</gene>
<evidence type="ECO:0000313" key="1">
    <source>
        <dbReference type="EMBL" id="EOB11228.1"/>
    </source>
</evidence>
<dbReference type="VEuPathDB" id="MicrosporidiaDB:NBO_1391g0002"/>
<organism evidence="1 2">
    <name type="scientific">Nosema bombycis (strain CQ1 / CVCC 102059)</name>
    <name type="common">Microsporidian parasite</name>
    <name type="synonym">Pebrine of silkworm</name>
    <dbReference type="NCBI Taxonomy" id="578461"/>
    <lineage>
        <taxon>Eukaryota</taxon>
        <taxon>Fungi</taxon>
        <taxon>Fungi incertae sedis</taxon>
        <taxon>Microsporidia</taxon>
        <taxon>Nosematidae</taxon>
        <taxon>Nosema</taxon>
    </lineage>
</organism>
<reference evidence="1 2" key="1">
    <citation type="journal article" date="2013" name="BMC Genomics">
        <title>Comparative genomics of parasitic silkworm microsporidia reveal an association between genome expansion and host adaptation.</title>
        <authorList>
            <person name="Pan G."/>
            <person name="Xu J."/>
            <person name="Li T."/>
            <person name="Xia Q."/>
            <person name="Liu S.L."/>
            <person name="Zhang G."/>
            <person name="Li S."/>
            <person name="Li C."/>
            <person name="Liu H."/>
            <person name="Yang L."/>
            <person name="Liu T."/>
            <person name="Zhang X."/>
            <person name="Wu Z."/>
            <person name="Fan W."/>
            <person name="Dang X."/>
            <person name="Xiang H."/>
            <person name="Tao M."/>
            <person name="Li Y."/>
            <person name="Hu J."/>
            <person name="Li Z."/>
            <person name="Lin L."/>
            <person name="Luo J."/>
            <person name="Geng L."/>
            <person name="Wang L."/>
            <person name="Long M."/>
            <person name="Wan Y."/>
            <person name="He N."/>
            <person name="Zhang Z."/>
            <person name="Lu C."/>
            <person name="Keeling P.J."/>
            <person name="Wang J."/>
            <person name="Xiang Z."/>
            <person name="Zhou Z."/>
        </authorList>
    </citation>
    <scope>NUCLEOTIDE SEQUENCE [LARGE SCALE GENOMIC DNA]</scope>
    <source>
        <strain evidence="2">CQ1 / CVCC 102059</strain>
    </source>
</reference>
<sequence length="137" mass="15695">MEEGGCNDVKPLEDIFVHENDEGSWAEPSLYLPSERSDAVIRHTIHDVVIVCNNCLNNVEAFEREKSKVSTESIFIYLTSICQSLNLYSEVDMLLKDFGCKVLICIEVNVNSFSWLLSLISFRRKCVFRLNTNNQLV</sequence>